<evidence type="ECO:0000313" key="4">
    <source>
        <dbReference type="Proteomes" id="UP000193689"/>
    </source>
</evidence>
<evidence type="ECO:0000256" key="1">
    <source>
        <dbReference type="SAM" id="MobiDB-lite"/>
    </source>
</evidence>
<accession>A0A1Y2DKZ1</accession>
<dbReference type="STRING" id="1141098.A0A1Y2DKZ1"/>
<dbReference type="GeneID" id="63773890"/>
<sequence>MFRRAARPISPPKFGIVSLRPKTVLQVLGRNFADYHFPGERTPALEHSQIWKLSQAIQHDHHRIEESYHKMVNSNDSDQQQRYQNLFIWELARLAIAKELVVYPVLERNIPGGRERVEKDRASHQLIKEQLKQFQKLKPGDKEFIPSLASLFKGFQIHVEGDEEQNLSKLEEALTLTESKELCQSFEKTKYFVPSRSHPMAPNKPPFDNAAAFLAAPIDKLRDLFRKWPDSRPQKKTDDHEESKKP</sequence>
<keyword evidence="4" id="KW-1185">Reference proteome</keyword>
<dbReference type="PANTHER" id="PTHR35585">
    <property type="entry name" value="HHE DOMAIN PROTEIN (AFU_ORTHOLOGUE AFUA_4G00730)"/>
    <property type="match status" value="1"/>
</dbReference>
<gene>
    <name evidence="3" type="ORF">BCR38DRAFT_397957</name>
</gene>
<dbReference type="Proteomes" id="UP000193689">
    <property type="component" value="Unassembled WGS sequence"/>
</dbReference>
<feature type="domain" description="Hemerythrin-like" evidence="2">
    <location>
        <begin position="55"/>
        <end position="166"/>
    </location>
</feature>
<evidence type="ECO:0000259" key="2">
    <source>
        <dbReference type="Pfam" id="PF01814"/>
    </source>
</evidence>
<dbReference type="EMBL" id="MCFJ01000012">
    <property type="protein sequence ID" value="ORY59958.1"/>
    <property type="molecule type" value="Genomic_DNA"/>
</dbReference>
<dbReference type="RefSeq" id="XP_040712392.1">
    <property type="nucleotide sequence ID" value="XM_040857678.1"/>
</dbReference>
<dbReference type="AlphaFoldDB" id="A0A1Y2DKZ1"/>
<name>A0A1Y2DKZ1_9PEZI</name>
<comment type="caution">
    <text evidence="3">The sequence shown here is derived from an EMBL/GenBank/DDBJ whole genome shotgun (WGS) entry which is preliminary data.</text>
</comment>
<evidence type="ECO:0000313" key="3">
    <source>
        <dbReference type="EMBL" id="ORY59958.1"/>
    </source>
</evidence>
<dbReference type="PANTHER" id="PTHR35585:SF1">
    <property type="entry name" value="HHE DOMAIN PROTEIN (AFU_ORTHOLOGUE AFUA_4G00730)"/>
    <property type="match status" value="1"/>
</dbReference>
<dbReference type="InParanoid" id="A0A1Y2DKZ1"/>
<dbReference type="OrthoDB" id="9983919at2759"/>
<protein>
    <recommendedName>
        <fullName evidence="2">Hemerythrin-like domain-containing protein</fullName>
    </recommendedName>
</protein>
<dbReference type="Pfam" id="PF01814">
    <property type="entry name" value="Hemerythrin"/>
    <property type="match status" value="1"/>
</dbReference>
<feature type="region of interest" description="Disordered" evidence="1">
    <location>
        <begin position="226"/>
        <end position="246"/>
    </location>
</feature>
<dbReference type="InterPro" id="IPR012312">
    <property type="entry name" value="Hemerythrin-like"/>
</dbReference>
<reference evidence="3 4" key="1">
    <citation type="submission" date="2016-07" db="EMBL/GenBank/DDBJ databases">
        <title>Pervasive Adenine N6-methylation of Active Genes in Fungi.</title>
        <authorList>
            <consortium name="DOE Joint Genome Institute"/>
            <person name="Mondo S.J."/>
            <person name="Dannebaum R.O."/>
            <person name="Kuo R.C."/>
            <person name="Labutti K."/>
            <person name="Haridas S."/>
            <person name="Kuo A."/>
            <person name="Salamov A."/>
            <person name="Ahrendt S.R."/>
            <person name="Lipzen A."/>
            <person name="Sullivan W."/>
            <person name="Andreopoulos W.B."/>
            <person name="Clum A."/>
            <person name="Lindquist E."/>
            <person name="Daum C."/>
            <person name="Ramamoorthy G.K."/>
            <person name="Gryganskyi A."/>
            <person name="Culley D."/>
            <person name="Magnuson J.K."/>
            <person name="James T.Y."/>
            <person name="O'Malley M.A."/>
            <person name="Stajich J.E."/>
            <person name="Spatafora J.W."/>
            <person name="Visel A."/>
            <person name="Grigoriev I.V."/>
        </authorList>
    </citation>
    <scope>NUCLEOTIDE SEQUENCE [LARGE SCALE GENOMIC DNA]</scope>
    <source>
        <strain evidence="3 4">CBS 129021</strain>
    </source>
</reference>
<proteinExistence type="predicted"/>
<organism evidence="3 4">
    <name type="scientific">Pseudomassariella vexata</name>
    <dbReference type="NCBI Taxonomy" id="1141098"/>
    <lineage>
        <taxon>Eukaryota</taxon>
        <taxon>Fungi</taxon>
        <taxon>Dikarya</taxon>
        <taxon>Ascomycota</taxon>
        <taxon>Pezizomycotina</taxon>
        <taxon>Sordariomycetes</taxon>
        <taxon>Xylariomycetidae</taxon>
        <taxon>Amphisphaeriales</taxon>
        <taxon>Pseudomassariaceae</taxon>
        <taxon>Pseudomassariella</taxon>
    </lineage>
</organism>